<proteinExistence type="predicted"/>
<reference evidence="2 3" key="1">
    <citation type="submission" date="2015-09" db="EMBL/GenBank/DDBJ databases">
        <title>Genome sequence of Oxobacter pfennigii DSM 3222.</title>
        <authorList>
            <person name="Poehlein A."/>
            <person name="Bengelsdorf F.R."/>
            <person name="Schiel-Bengelsdorf B."/>
            <person name="Duerre P."/>
            <person name="Daniel R."/>
        </authorList>
    </citation>
    <scope>NUCLEOTIDE SEQUENCE [LARGE SCALE GENOMIC DNA]</scope>
    <source>
        <strain evidence="2 3">DSM 3222</strain>
    </source>
</reference>
<protein>
    <recommendedName>
        <fullName evidence="1">Transposase for insertion sequence element IS21-like C-terminal domain-containing protein</fullName>
    </recommendedName>
</protein>
<dbReference type="Proteomes" id="UP000050326">
    <property type="component" value="Unassembled WGS sequence"/>
</dbReference>
<evidence type="ECO:0000313" key="2">
    <source>
        <dbReference type="EMBL" id="KPU45769.1"/>
    </source>
</evidence>
<name>A0A0P8WDC1_9CLOT</name>
<dbReference type="PATRIC" id="fig|36849.3.peg.1071"/>
<dbReference type="InterPro" id="IPR054353">
    <property type="entry name" value="IstA-like_C"/>
</dbReference>
<dbReference type="EMBL" id="LKET01000021">
    <property type="protein sequence ID" value="KPU45769.1"/>
    <property type="molecule type" value="Genomic_DNA"/>
</dbReference>
<feature type="domain" description="Transposase for insertion sequence element IS21-like C-terminal" evidence="1">
    <location>
        <begin position="13"/>
        <end position="80"/>
    </location>
</feature>
<accession>A0A0P8WDC1</accession>
<dbReference type="AlphaFoldDB" id="A0A0P8WDC1"/>
<sequence>MYQKEVAALDSIPKYRFDTSKTAIARVDDFSTVRYEKNNYSVPARYLRKDVTVKGYANNINILHQGTVIASYSRQYGSGYTQYRLEHYIDLIERKPRSVHNARPVKETLTEEILEWGRQLPGGNKEMVKLLRLCIDYGEERILSIKHQIPIHIIPSVDM</sequence>
<evidence type="ECO:0000313" key="3">
    <source>
        <dbReference type="Proteomes" id="UP000050326"/>
    </source>
</evidence>
<dbReference type="STRING" id="36849.OXPF_10040"/>
<evidence type="ECO:0000259" key="1">
    <source>
        <dbReference type="Pfam" id="PF22483"/>
    </source>
</evidence>
<dbReference type="OrthoDB" id="3193769at2"/>
<dbReference type="Pfam" id="PF22483">
    <property type="entry name" value="Mu-transpos_C_2"/>
    <property type="match status" value="1"/>
</dbReference>
<organism evidence="2 3">
    <name type="scientific">Oxobacter pfennigii</name>
    <dbReference type="NCBI Taxonomy" id="36849"/>
    <lineage>
        <taxon>Bacteria</taxon>
        <taxon>Bacillati</taxon>
        <taxon>Bacillota</taxon>
        <taxon>Clostridia</taxon>
        <taxon>Eubacteriales</taxon>
        <taxon>Clostridiaceae</taxon>
        <taxon>Oxobacter</taxon>
    </lineage>
</organism>
<comment type="caution">
    <text evidence="2">The sequence shown here is derived from an EMBL/GenBank/DDBJ whole genome shotgun (WGS) entry which is preliminary data.</text>
</comment>
<gene>
    <name evidence="2" type="ORF">OXPF_10040</name>
</gene>
<keyword evidence="3" id="KW-1185">Reference proteome</keyword>
<dbReference type="RefSeq" id="WP_160317149.1">
    <property type="nucleotide sequence ID" value="NZ_LKET01000021.1"/>
</dbReference>